<evidence type="ECO:0000313" key="10">
    <source>
        <dbReference type="EMBL" id="MFC0083040.1"/>
    </source>
</evidence>
<keyword evidence="11" id="KW-1185">Reference proteome</keyword>
<keyword evidence="5" id="KW-0067">ATP-binding</keyword>
<reference evidence="10 11" key="1">
    <citation type="submission" date="2024-09" db="EMBL/GenBank/DDBJ databases">
        <authorList>
            <person name="Sun Q."/>
            <person name="Mori K."/>
        </authorList>
    </citation>
    <scope>NUCLEOTIDE SEQUENCE [LARGE SCALE GENOMIC DNA]</scope>
    <source>
        <strain evidence="10 11">JCM 15389</strain>
    </source>
</reference>
<protein>
    <recommendedName>
        <fullName evidence="6">ATP:glycerol 3-phosphotransferase</fullName>
    </recommendedName>
</protein>
<evidence type="ECO:0000259" key="8">
    <source>
        <dbReference type="Pfam" id="PF00370"/>
    </source>
</evidence>
<gene>
    <name evidence="10" type="ORF">ACFFRE_12970</name>
</gene>
<feature type="non-terminal residue" evidence="10">
    <location>
        <position position="435"/>
    </location>
</feature>
<dbReference type="PANTHER" id="PTHR10196">
    <property type="entry name" value="SUGAR KINASE"/>
    <property type="match status" value="1"/>
</dbReference>
<evidence type="ECO:0000256" key="3">
    <source>
        <dbReference type="ARBA" id="ARBA00022741"/>
    </source>
</evidence>
<dbReference type="SUPFAM" id="SSF53067">
    <property type="entry name" value="Actin-like ATPase domain"/>
    <property type="match status" value="2"/>
</dbReference>
<dbReference type="PIRSF" id="PIRSF000538">
    <property type="entry name" value="GlpK"/>
    <property type="match status" value="1"/>
</dbReference>
<feature type="domain" description="Carbohydrate kinase FGGY C-terminal" evidence="9">
    <location>
        <begin position="274"/>
        <end position="430"/>
    </location>
</feature>
<evidence type="ECO:0000313" key="11">
    <source>
        <dbReference type="Proteomes" id="UP001589788"/>
    </source>
</evidence>
<keyword evidence="2 7" id="KW-0808">Transferase</keyword>
<dbReference type="EMBL" id="JBHLYQ010000228">
    <property type="protein sequence ID" value="MFC0083040.1"/>
    <property type="molecule type" value="Genomic_DNA"/>
</dbReference>
<evidence type="ECO:0000256" key="1">
    <source>
        <dbReference type="ARBA" id="ARBA00009156"/>
    </source>
</evidence>
<dbReference type="PROSITE" id="PS00445">
    <property type="entry name" value="FGGY_KINASES_2"/>
    <property type="match status" value="1"/>
</dbReference>
<keyword evidence="4 7" id="KW-0418">Kinase</keyword>
<dbReference type="InterPro" id="IPR018483">
    <property type="entry name" value="Carb_kinase_FGGY_CS"/>
</dbReference>
<dbReference type="PANTHER" id="PTHR10196:SF69">
    <property type="entry name" value="GLYCEROL KINASE"/>
    <property type="match status" value="1"/>
</dbReference>
<keyword evidence="3" id="KW-0547">Nucleotide-binding</keyword>
<evidence type="ECO:0000256" key="5">
    <source>
        <dbReference type="ARBA" id="ARBA00022840"/>
    </source>
</evidence>
<accession>A0ABV6C5Q8</accession>
<evidence type="ECO:0000256" key="6">
    <source>
        <dbReference type="ARBA" id="ARBA00043149"/>
    </source>
</evidence>
<dbReference type="Gene3D" id="3.30.420.40">
    <property type="match status" value="2"/>
</dbReference>
<comment type="similarity">
    <text evidence="1 7">Belongs to the FGGY kinase family.</text>
</comment>
<organism evidence="10 11">
    <name type="scientific">Aciditerrimonas ferrireducens</name>
    <dbReference type="NCBI Taxonomy" id="667306"/>
    <lineage>
        <taxon>Bacteria</taxon>
        <taxon>Bacillati</taxon>
        <taxon>Actinomycetota</taxon>
        <taxon>Acidimicrobiia</taxon>
        <taxon>Acidimicrobiales</taxon>
        <taxon>Acidimicrobiaceae</taxon>
        <taxon>Aciditerrimonas</taxon>
    </lineage>
</organism>
<evidence type="ECO:0000256" key="4">
    <source>
        <dbReference type="ARBA" id="ARBA00022777"/>
    </source>
</evidence>
<name>A0ABV6C5Q8_9ACTN</name>
<dbReference type="Proteomes" id="UP001589788">
    <property type="component" value="Unassembled WGS sequence"/>
</dbReference>
<dbReference type="InterPro" id="IPR043129">
    <property type="entry name" value="ATPase_NBD"/>
</dbReference>
<dbReference type="RefSeq" id="WP_377790779.1">
    <property type="nucleotide sequence ID" value="NZ_JBHLYQ010000228.1"/>
</dbReference>
<evidence type="ECO:0000256" key="7">
    <source>
        <dbReference type="RuleBase" id="RU003733"/>
    </source>
</evidence>
<dbReference type="InterPro" id="IPR000577">
    <property type="entry name" value="Carb_kinase_FGGY"/>
</dbReference>
<dbReference type="Pfam" id="PF02782">
    <property type="entry name" value="FGGY_C"/>
    <property type="match status" value="1"/>
</dbReference>
<evidence type="ECO:0000259" key="9">
    <source>
        <dbReference type="Pfam" id="PF02782"/>
    </source>
</evidence>
<proteinExistence type="inferred from homology"/>
<sequence>MSILVVDVGTSSVRTAVVRPDGRLDAVVRRPMPPSSPAPGLVELDAAALAGAVLEAAQASLAEAGPVEAVGVANQRATTVVWDRRSGQPVAPAIGWQDLRTVGTCLALREQGIRIGPSESATKLAAILDAVDPDRRADLCFGTIDSWVAWTLSAGQLHVTDATNAAVSGLLTPDASGFDETVLEALRIPPRVLPRIVDSSGDLGPAVALPGAPPLAGLVGDQQASLVGQGCLRPGTAKATFGTGAMLDCCVGPDRPAFARLGPQGTVPIVAWRRQGQDTWGVEAVLLTAGACVSWLVEDLGLLPDPAAADEVAAQCPDSGDLWFVPALFGLATPRWDYGARGLLLGITRGTGRPQVVRAVLEGVAHAGADLLEAAEADSGLEVPELRVDGAMAANGTFLQALADSIGRPVAVAAELEATTQGAAFLAGLAVGTWA</sequence>
<dbReference type="Pfam" id="PF00370">
    <property type="entry name" value="FGGY_N"/>
    <property type="match status" value="1"/>
</dbReference>
<comment type="caution">
    <text evidence="10">The sequence shown here is derived from an EMBL/GenBank/DDBJ whole genome shotgun (WGS) entry which is preliminary data.</text>
</comment>
<dbReference type="InterPro" id="IPR018485">
    <property type="entry name" value="FGGY_C"/>
</dbReference>
<evidence type="ECO:0000256" key="2">
    <source>
        <dbReference type="ARBA" id="ARBA00022679"/>
    </source>
</evidence>
<dbReference type="GO" id="GO:0016301">
    <property type="term" value="F:kinase activity"/>
    <property type="evidence" value="ECO:0007669"/>
    <property type="project" value="UniProtKB-KW"/>
</dbReference>
<feature type="domain" description="Carbohydrate kinase FGGY N-terminal" evidence="8">
    <location>
        <begin position="3"/>
        <end position="228"/>
    </location>
</feature>
<dbReference type="InterPro" id="IPR018484">
    <property type="entry name" value="FGGY_N"/>
</dbReference>